<dbReference type="RefSeq" id="WP_124618580.1">
    <property type="nucleotide sequence ID" value="NZ_QTQX01000013.1"/>
</dbReference>
<gene>
    <name evidence="1" type="ORF">DF037_20720</name>
</gene>
<protein>
    <submittedName>
        <fullName evidence="1">Uncharacterized protein</fullName>
    </submittedName>
</protein>
<proteinExistence type="predicted"/>
<dbReference type="Proteomes" id="UP000269271">
    <property type="component" value="Unassembled WGS sequence"/>
</dbReference>
<name>A0A3N8QR03_9BURK</name>
<accession>A0A3N8QR03</accession>
<reference evidence="1 2" key="1">
    <citation type="submission" date="2018-08" db="EMBL/GenBank/DDBJ databases">
        <title>Comparative analysis of Burkholderia isolates from Puerto Rico.</title>
        <authorList>
            <person name="Hall C."/>
            <person name="Sahl J."/>
            <person name="Wagner D."/>
        </authorList>
    </citation>
    <scope>NUCLEOTIDE SEQUENCE [LARGE SCALE GENOMIC DNA]</scope>
    <source>
        <strain evidence="1 2">Bp9001</strain>
    </source>
</reference>
<evidence type="ECO:0000313" key="2">
    <source>
        <dbReference type="Proteomes" id="UP000269271"/>
    </source>
</evidence>
<dbReference type="AlphaFoldDB" id="A0A3N8QR03"/>
<evidence type="ECO:0000313" key="1">
    <source>
        <dbReference type="EMBL" id="RQT26115.1"/>
    </source>
</evidence>
<sequence length="154" mass="17423">MQSNELIRADVQALLNRTDEIRLKRDEDKLYTILGEIENLSDVEKASFFAQSRKGGGVFLFESRHFPGHIVEYIPGVMVNDSISCMFEPHPVLASPSTLLKLREELVGELERIHHAIPGALHKADPARHRPVMLIEMSTLQLADTLRETARVKL</sequence>
<organism evidence="1 2">
    <name type="scientific">Burkholderia contaminans</name>
    <dbReference type="NCBI Taxonomy" id="488447"/>
    <lineage>
        <taxon>Bacteria</taxon>
        <taxon>Pseudomonadati</taxon>
        <taxon>Pseudomonadota</taxon>
        <taxon>Betaproteobacteria</taxon>
        <taxon>Burkholderiales</taxon>
        <taxon>Burkholderiaceae</taxon>
        <taxon>Burkholderia</taxon>
        <taxon>Burkholderia cepacia complex</taxon>
    </lineage>
</organism>
<comment type="caution">
    <text evidence="1">The sequence shown here is derived from an EMBL/GenBank/DDBJ whole genome shotgun (WGS) entry which is preliminary data.</text>
</comment>
<dbReference type="EMBL" id="QTQX01000013">
    <property type="protein sequence ID" value="RQT26115.1"/>
    <property type="molecule type" value="Genomic_DNA"/>
</dbReference>